<dbReference type="SUPFAM" id="SSF53187">
    <property type="entry name" value="Zn-dependent exopeptidases"/>
    <property type="match status" value="1"/>
</dbReference>
<keyword evidence="1" id="KW-0645">Protease</keyword>
<keyword evidence="3" id="KW-0378">Hydrolase</keyword>
<dbReference type="KEGG" id="aori:SD37_18165"/>
<dbReference type="Proteomes" id="UP000093695">
    <property type="component" value="Chromosome"/>
</dbReference>
<dbReference type="Gene3D" id="3.30.70.360">
    <property type="match status" value="1"/>
</dbReference>
<dbReference type="InterPro" id="IPR051458">
    <property type="entry name" value="Cyt/Met_Dipeptidase"/>
</dbReference>
<keyword evidence="6" id="KW-1185">Reference proteome</keyword>
<dbReference type="RefSeq" id="WP_044853025.1">
    <property type="nucleotide sequence ID" value="NZ_CP016174.1"/>
</dbReference>
<dbReference type="Pfam" id="PF01546">
    <property type="entry name" value="Peptidase_M20"/>
    <property type="match status" value="1"/>
</dbReference>
<dbReference type="Gene3D" id="3.40.630.10">
    <property type="entry name" value="Zn peptidases"/>
    <property type="match status" value="1"/>
</dbReference>
<keyword evidence="2" id="KW-0479">Metal-binding</keyword>
<proteinExistence type="predicted"/>
<dbReference type="STRING" id="31958.SD37_18165"/>
<organism evidence="5 6">
    <name type="scientific">Amycolatopsis orientalis</name>
    <name type="common">Nocardia orientalis</name>
    <dbReference type="NCBI Taxonomy" id="31958"/>
    <lineage>
        <taxon>Bacteria</taxon>
        <taxon>Bacillati</taxon>
        <taxon>Actinomycetota</taxon>
        <taxon>Actinomycetes</taxon>
        <taxon>Pseudonocardiales</taxon>
        <taxon>Pseudonocardiaceae</taxon>
        <taxon>Amycolatopsis</taxon>
    </lineage>
</organism>
<dbReference type="InterPro" id="IPR002933">
    <property type="entry name" value="Peptidase_M20"/>
</dbReference>
<evidence type="ECO:0000256" key="3">
    <source>
        <dbReference type="ARBA" id="ARBA00022801"/>
    </source>
</evidence>
<dbReference type="GO" id="GO:0046872">
    <property type="term" value="F:metal ion binding"/>
    <property type="evidence" value="ECO:0007669"/>
    <property type="project" value="UniProtKB-KW"/>
</dbReference>
<dbReference type="GO" id="GO:0008233">
    <property type="term" value="F:peptidase activity"/>
    <property type="evidence" value="ECO:0007669"/>
    <property type="project" value="UniProtKB-KW"/>
</dbReference>
<gene>
    <name evidence="5" type="ORF">SD37_18165</name>
</gene>
<evidence type="ECO:0000256" key="1">
    <source>
        <dbReference type="ARBA" id="ARBA00022670"/>
    </source>
</evidence>
<dbReference type="NCBIfam" id="NF005914">
    <property type="entry name" value="PRK07907.1"/>
    <property type="match status" value="1"/>
</dbReference>
<name>A0A193BYY2_AMYOR</name>
<dbReference type="eggNOG" id="COG0624">
    <property type="taxonomic scope" value="Bacteria"/>
</dbReference>
<evidence type="ECO:0000256" key="2">
    <source>
        <dbReference type="ARBA" id="ARBA00022723"/>
    </source>
</evidence>
<dbReference type="InterPro" id="IPR011650">
    <property type="entry name" value="Peptidase_M20_dimer"/>
</dbReference>
<reference evidence="5 6" key="1">
    <citation type="journal article" date="2015" name="Genome Announc.">
        <title>Draft Genome Sequence of Norvancomycin-Producing Strain Amycolatopsis orientalis CPCC200066.</title>
        <authorList>
            <person name="Lei X."/>
            <person name="Yuan F."/>
            <person name="Shi Y."/>
            <person name="Li X."/>
            <person name="Wang L."/>
            <person name="Hong B."/>
        </authorList>
    </citation>
    <scope>NUCLEOTIDE SEQUENCE [LARGE SCALE GENOMIC DNA]</scope>
    <source>
        <strain evidence="5 6">B-37</strain>
    </source>
</reference>
<protein>
    <submittedName>
        <fullName evidence="5">Dipeptidase</fullName>
    </submittedName>
</protein>
<dbReference type="GO" id="GO:0006508">
    <property type="term" value="P:proteolysis"/>
    <property type="evidence" value="ECO:0007669"/>
    <property type="project" value="UniProtKB-KW"/>
</dbReference>
<dbReference type="AlphaFoldDB" id="A0A193BYY2"/>
<dbReference type="PANTHER" id="PTHR43270:SF12">
    <property type="entry name" value="SUCCINYL-DIAMINOPIMELATE DESUCCINYLASE"/>
    <property type="match status" value="1"/>
</dbReference>
<evidence type="ECO:0000313" key="5">
    <source>
        <dbReference type="EMBL" id="ANN17379.1"/>
    </source>
</evidence>
<evidence type="ECO:0000259" key="4">
    <source>
        <dbReference type="Pfam" id="PF07687"/>
    </source>
</evidence>
<sequence>MIDIGKVLPAARAALEELVRIPSVSAEPTEDVRRSAELTAALFRGVGEPEVEILDDVPGGRPAVLVRYPAPPGRPTVLLYAHHDVQPAGEIAQWSSAPFEPIERDGRLYGRGTADDKSGIAAHLAAVLAFEGDPPVGVTVLVEGEEEISSPTLGALLTRHRDRLAADLIVLADSENLERGTPAFTTSLRGTAACVVELRTLATGVHSGGFGGPAPDALSTLCRLLATLHDEHGDVAVAGLETGPVPDYDYPVSRYRAEAGVLDGVELQGTGDVAERLWAKPAVSVLAIDAPPVATASNTLIPVARAKIGLRVAPGDDAIQAATALAEHLSTHTPWGARVSVTVSEIAQPHHVDTTHPAYAAARRAYRKAYSTDVTEIGSGGSIPFVAEFAAAFPAAAILITSAGADTDSNPHGIDESVDLAEFGRACHAEALLLAELGRDRLRRDDRGSR</sequence>
<accession>A0A193BYY2</accession>
<dbReference type="Pfam" id="PF07687">
    <property type="entry name" value="M20_dimer"/>
    <property type="match status" value="1"/>
</dbReference>
<dbReference type="EMBL" id="CP016174">
    <property type="protein sequence ID" value="ANN17379.1"/>
    <property type="molecule type" value="Genomic_DNA"/>
</dbReference>
<dbReference type="PANTHER" id="PTHR43270">
    <property type="entry name" value="BETA-ALA-HIS DIPEPTIDASE"/>
    <property type="match status" value="1"/>
</dbReference>
<feature type="domain" description="Peptidase M20 dimerisation" evidence="4">
    <location>
        <begin position="192"/>
        <end position="336"/>
    </location>
</feature>
<evidence type="ECO:0000313" key="6">
    <source>
        <dbReference type="Proteomes" id="UP000093695"/>
    </source>
</evidence>